<protein>
    <recommendedName>
        <fullName evidence="4">Right handed beta helix domain-containing protein</fullName>
    </recommendedName>
</protein>
<dbReference type="InterPro" id="IPR006626">
    <property type="entry name" value="PbH1"/>
</dbReference>
<comment type="caution">
    <text evidence="2">The sequence shown here is derived from an EMBL/GenBank/DDBJ whole genome shotgun (WGS) entry which is preliminary data.</text>
</comment>
<evidence type="ECO:0000313" key="3">
    <source>
        <dbReference type="Proteomes" id="UP000808337"/>
    </source>
</evidence>
<keyword evidence="1" id="KW-0732">Signal</keyword>
<name>A0A9D7SWJ3_9BACT</name>
<proteinExistence type="predicted"/>
<dbReference type="AlphaFoldDB" id="A0A9D7SWJ3"/>
<evidence type="ECO:0000256" key="1">
    <source>
        <dbReference type="SAM" id="SignalP"/>
    </source>
</evidence>
<accession>A0A9D7SWJ3</accession>
<dbReference type="EMBL" id="JADKGY010000020">
    <property type="protein sequence ID" value="MBK9983566.1"/>
    <property type="molecule type" value="Genomic_DNA"/>
</dbReference>
<dbReference type="SUPFAM" id="SSF51126">
    <property type="entry name" value="Pectin lyase-like"/>
    <property type="match status" value="1"/>
</dbReference>
<feature type="chain" id="PRO_5038350990" description="Right handed beta helix domain-containing protein" evidence="1">
    <location>
        <begin position="37"/>
        <end position="939"/>
    </location>
</feature>
<dbReference type="SMART" id="SM00710">
    <property type="entry name" value="PbH1"/>
    <property type="match status" value="9"/>
</dbReference>
<reference evidence="2 3" key="1">
    <citation type="submission" date="2020-10" db="EMBL/GenBank/DDBJ databases">
        <title>Connecting structure to function with the recovery of over 1000 high-quality activated sludge metagenome-assembled genomes encoding full-length rRNA genes using long-read sequencing.</title>
        <authorList>
            <person name="Singleton C.M."/>
            <person name="Petriglieri F."/>
            <person name="Kristensen J.M."/>
            <person name="Kirkegaard R.H."/>
            <person name="Michaelsen T.Y."/>
            <person name="Andersen M.H."/>
            <person name="Karst S.M."/>
            <person name="Dueholm M.S."/>
            <person name="Nielsen P.H."/>
            <person name="Albertsen M."/>
        </authorList>
    </citation>
    <scope>NUCLEOTIDE SEQUENCE [LARGE SCALE GENOMIC DNA]</scope>
    <source>
        <strain evidence="2">Ribe_18-Q3-R11-54_MAXAC.273</strain>
    </source>
</reference>
<gene>
    <name evidence="2" type="ORF">IPP15_14470</name>
</gene>
<sequence length="939" mass="96096">MPKLFLPAFKKYFRSKRFSIIHLLSVFIFFPLSLDAQVSVTATAGNLGPTNYSTIKDAFDAVNSGIHQGVITLNITGNTNESTSAVLNASGTGSASYSGMLIQPSGGSSRTITGAITPGNPLIDLNGPDNVTIDGLNTGGNSLVISNTTVSSTNGTCTIKFQSDATNNTMTRCSILGSATMPNSAAGGNIWFAAAAISTGNDDNTISFCNIGPAGTNLPSKCIFASGTSNTDPGTANSGIVITGNNIFDFFLPTNSSSGIDIFVGTVGTVISNNKFYQTASRTQTGTGFNHRPINIVNSGGNNYQIIGNTIGFANGAGTGTYSVVLPASTGGAAVRAIWLAVGTTTATSVQGNTIAGIAVSGEASGNSTSPSLSGIFVTSGLATIGDVTGNIIGSQTATGSINFTSNSASDAFVMGMCNFGASDWTTNNNIIGGITASNSNTGAANIYGFWGQTGSNKSWLCLNNTIGGIITNSIQSTTISNNSKVGGIRNLAASANISGNTIRNISASGGTGTISNASLTGICVTPAATTHLISKNTVFNLHNSNTTDASVITGIQFQGSTGANIVEGNFIYGLSSASTNSSTEINGIRINGGSTTYRNNMIAIGAGTSNACLISGINEPLGTDNFFHNTVFIGGSPNTGTANSYAFNSTITNNTRSYRDNIFVNTRTNNGATGKNYSVQVGGTTPNPAGLTIDNNVYYVTGSGTFFGSYNGSDLINLSGWQSAVGQDGASLESDPQCVGPNNAIPDLHIHLINPTPIEGSGVDVGVTYDFDGQVRTGFTPVDIGADAGNFTAFSATMVTNTNDNGGGSLRNVILSAVSGSTITFSPVLSGDTIKLTSGEIVINKDLIISGPGIMNLTISGNFTSRIFHLLTGHNLTIANMSLKNASALLNGGALFVEGNLILENMILQHNFENGTPKSMTLTGTSMMEIVGNVNIMY</sequence>
<dbReference type="Proteomes" id="UP000808337">
    <property type="component" value="Unassembled WGS sequence"/>
</dbReference>
<evidence type="ECO:0008006" key="4">
    <source>
        <dbReference type="Google" id="ProtNLM"/>
    </source>
</evidence>
<dbReference type="InterPro" id="IPR011050">
    <property type="entry name" value="Pectin_lyase_fold/virulence"/>
</dbReference>
<organism evidence="2 3">
    <name type="scientific">Candidatus Opimibacter skivensis</name>
    <dbReference type="NCBI Taxonomy" id="2982028"/>
    <lineage>
        <taxon>Bacteria</taxon>
        <taxon>Pseudomonadati</taxon>
        <taxon>Bacteroidota</taxon>
        <taxon>Saprospiria</taxon>
        <taxon>Saprospirales</taxon>
        <taxon>Saprospiraceae</taxon>
        <taxon>Candidatus Opimibacter</taxon>
    </lineage>
</organism>
<evidence type="ECO:0000313" key="2">
    <source>
        <dbReference type="EMBL" id="MBK9983566.1"/>
    </source>
</evidence>
<feature type="signal peptide" evidence="1">
    <location>
        <begin position="1"/>
        <end position="36"/>
    </location>
</feature>